<proteinExistence type="predicted"/>
<name>A0A2S6HES7_9GAMM</name>
<protein>
    <submittedName>
        <fullName evidence="1">Uncharacterized protein</fullName>
    </submittedName>
</protein>
<dbReference type="RefSeq" id="WP_104428499.1">
    <property type="nucleotide sequence ID" value="NZ_PTIZ01000004.1"/>
</dbReference>
<dbReference type="Proteomes" id="UP000240010">
    <property type="component" value="Unassembled WGS sequence"/>
</dbReference>
<accession>A0A2S6HES7</accession>
<evidence type="ECO:0000313" key="2">
    <source>
        <dbReference type="Proteomes" id="UP000240010"/>
    </source>
</evidence>
<gene>
    <name evidence="1" type="ORF">B0F87_10475</name>
</gene>
<evidence type="ECO:0000313" key="1">
    <source>
        <dbReference type="EMBL" id="PPK75985.1"/>
    </source>
</evidence>
<dbReference type="EMBL" id="PTIZ01000004">
    <property type="protein sequence ID" value="PPK75985.1"/>
    <property type="molecule type" value="Genomic_DNA"/>
</dbReference>
<dbReference type="AlphaFoldDB" id="A0A2S6HES7"/>
<comment type="caution">
    <text evidence="1">The sequence shown here is derived from an EMBL/GenBank/DDBJ whole genome shotgun (WGS) entry which is preliminary data.</text>
</comment>
<sequence length="98" mass="10830">MLNNPLSESPDLEVKDPLLAYLDQQVTGYARSLNQGEAVEIVRCLEMLATSLGVTSPLLCEVGQQLSNIWQKNVFEAPAAEQPERPVPAARYLMACRE</sequence>
<organism evidence="1 2">
    <name type="scientific">Methylobacter tundripaludum</name>
    <dbReference type="NCBI Taxonomy" id="173365"/>
    <lineage>
        <taxon>Bacteria</taxon>
        <taxon>Pseudomonadati</taxon>
        <taxon>Pseudomonadota</taxon>
        <taxon>Gammaproteobacteria</taxon>
        <taxon>Methylococcales</taxon>
        <taxon>Methylococcaceae</taxon>
        <taxon>Methylobacter</taxon>
    </lineage>
</organism>
<reference evidence="1 2" key="1">
    <citation type="submission" date="2018-02" db="EMBL/GenBank/DDBJ databases">
        <title>Subsurface microbial communities from deep shales in Ohio and West Virginia, USA.</title>
        <authorList>
            <person name="Wrighton K."/>
        </authorList>
    </citation>
    <scope>NUCLEOTIDE SEQUENCE [LARGE SCALE GENOMIC DNA]</scope>
    <source>
        <strain evidence="1 2">OWC-DMM</strain>
    </source>
</reference>